<dbReference type="InterPro" id="IPR010981">
    <property type="entry name" value="SinR/SinI_dimer_dom"/>
</dbReference>
<gene>
    <name evidence="2" type="primary">sinI</name>
    <name evidence="2" type="ORF">GLW04_09620</name>
</gene>
<protein>
    <submittedName>
        <fullName evidence="2">DNA-binding anti-repressor SinI</fullName>
    </submittedName>
</protein>
<dbReference type="AlphaFoldDB" id="A0A845DRI5"/>
<dbReference type="SUPFAM" id="SSF47406">
    <property type="entry name" value="SinR repressor dimerisation domain-like"/>
    <property type="match status" value="1"/>
</dbReference>
<evidence type="ECO:0000259" key="1">
    <source>
        <dbReference type="PROSITE" id="PS51500"/>
    </source>
</evidence>
<proteinExistence type="predicted"/>
<sequence>MKREQEEYREWLALMEEARQIGLSQEDVRRFLDDPHIPELLKEGTRGHER</sequence>
<keyword evidence="2" id="KW-0238">DNA-binding</keyword>
<reference evidence="2 3" key="1">
    <citation type="submission" date="2019-11" db="EMBL/GenBank/DDBJ databases">
        <title>Genome sequences of 17 halophilic strains isolated from different environments.</title>
        <authorList>
            <person name="Furrow R.E."/>
        </authorList>
    </citation>
    <scope>NUCLEOTIDE SEQUENCE [LARGE SCALE GENOMIC DNA]</scope>
    <source>
        <strain evidence="2 3">22511_23_Filter</strain>
    </source>
</reference>
<dbReference type="OrthoDB" id="2973614at2"/>
<dbReference type="GO" id="GO:0003677">
    <property type="term" value="F:DNA binding"/>
    <property type="evidence" value="ECO:0007669"/>
    <property type="project" value="UniProtKB-KW"/>
</dbReference>
<dbReference type="RefSeq" id="WP_160836587.1">
    <property type="nucleotide sequence ID" value="NZ_WMET01000002.1"/>
</dbReference>
<dbReference type="Pfam" id="PF08671">
    <property type="entry name" value="SinI"/>
    <property type="match status" value="1"/>
</dbReference>
<evidence type="ECO:0000313" key="3">
    <source>
        <dbReference type="Proteomes" id="UP000460949"/>
    </source>
</evidence>
<comment type="caution">
    <text evidence="2">The sequence shown here is derived from an EMBL/GenBank/DDBJ whole genome shotgun (WGS) entry which is preliminary data.</text>
</comment>
<evidence type="ECO:0000313" key="2">
    <source>
        <dbReference type="EMBL" id="MYL20143.1"/>
    </source>
</evidence>
<feature type="domain" description="Sin" evidence="1">
    <location>
        <begin position="1"/>
        <end position="36"/>
    </location>
</feature>
<dbReference type="GO" id="GO:0006355">
    <property type="term" value="P:regulation of DNA-templated transcription"/>
    <property type="evidence" value="ECO:0007669"/>
    <property type="project" value="InterPro"/>
</dbReference>
<dbReference type="GO" id="GO:0046983">
    <property type="term" value="F:protein dimerization activity"/>
    <property type="evidence" value="ECO:0007669"/>
    <property type="project" value="InterPro"/>
</dbReference>
<dbReference type="Proteomes" id="UP000460949">
    <property type="component" value="Unassembled WGS sequence"/>
</dbReference>
<organism evidence="2 3">
    <name type="scientific">Halobacillus litoralis</name>
    <dbReference type="NCBI Taxonomy" id="45668"/>
    <lineage>
        <taxon>Bacteria</taxon>
        <taxon>Bacillati</taxon>
        <taxon>Bacillota</taxon>
        <taxon>Bacilli</taxon>
        <taxon>Bacillales</taxon>
        <taxon>Bacillaceae</taxon>
        <taxon>Halobacillus</taxon>
    </lineage>
</organism>
<accession>A0A845DRI5</accession>
<dbReference type="EMBL" id="WMET01000002">
    <property type="protein sequence ID" value="MYL20143.1"/>
    <property type="molecule type" value="Genomic_DNA"/>
</dbReference>
<name>A0A845DRI5_9BACI</name>
<dbReference type="PROSITE" id="PS51500">
    <property type="entry name" value="SIN"/>
    <property type="match status" value="1"/>
</dbReference>
<dbReference type="InterPro" id="IPR036281">
    <property type="entry name" value="SinR/SinI_dimer_dom_sf"/>
</dbReference>